<dbReference type="Proteomes" id="UP001054821">
    <property type="component" value="Chromosome 7"/>
</dbReference>
<dbReference type="AlphaFoldDB" id="A0AAD4YRM9"/>
<accession>A0AAD4YRM9</accession>
<evidence type="ECO:0000313" key="3">
    <source>
        <dbReference type="Proteomes" id="UP001054821"/>
    </source>
</evidence>
<evidence type="ECO:0000313" key="2">
    <source>
        <dbReference type="EMBL" id="KAI5318865.1"/>
    </source>
</evidence>
<proteinExistence type="predicted"/>
<protein>
    <recommendedName>
        <fullName evidence="1">Reverse transcriptase Ty1/copia-type domain-containing protein</fullName>
    </recommendedName>
</protein>
<name>A0AAD4YRM9_PRUDU</name>
<feature type="domain" description="Reverse transcriptase Ty1/copia-type" evidence="1">
    <location>
        <begin position="4"/>
        <end position="134"/>
    </location>
</feature>
<sequence>MVISKWIYEIKRNSDGTIARYKARLVAQGFSQEPGFDYSETFSPIVRHSTVRIIFSLAAMHGWKLRQLDIKNAFLHGDLDEEVYMKQPQGFEDPKQPQSVCKLRKSLYGLKQAPRAWNAKFTGYLPALGFKMSQSTCQRPSK</sequence>
<evidence type="ECO:0000259" key="1">
    <source>
        <dbReference type="Pfam" id="PF07727"/>
    </source>
</evidence>
<keyword evidence="3" id="KW-1185">Reference proteome</keyword>
<reference evidence="2 3" key="1">
    <citation type="journal article" date="2022" name="G3 (Bethesda)">
        <title>Whole-genome sequence and methylome profiling of the almond [Prunus dulcis (Mill.) D.A. Webb] cultivar 'Nonpareil'.</title>
        <authorList>
            <person name="D'Amico-Willman K.M."/>
            <person name="Ouma W.Z."/>
            <person name="Meulia T."/>
            <person name="Sideli G.M."/>
            <person name="Gradziel T.M."/>
            <person name="Fresnedo-Ramirez J."/>
        </authorList>
    </citation>
    <scope>NUCLEOTIDE SEQUENCE [LARGE SCALE GENOMIC DNA]</scope>
    <source>
        <strain evidence="2">Clone GOH B32 T37-40</strain>
    </source>
</reference>
<organism evidence="2 3">
    <name type="scientific">Prunus dulcis</name>
    <name type="common">Almond</name>
    <name type="synonym">Amygdalus dulcis</name>
    <dbReference type="NCBI Taxonomy" id="3755"/>
    <lineage>
        <taxon>Eukaryota</taxon>
        <taxon>Viridiplantae</taxon>
        <taxon>Streptophyta</taxon>
        <taxon>Embryophyta</taxon>
        <taxon>Tracheophyta</taxon>
        <taxon>Spermatophyta</taxon>
        <taxon>Magnoliopsida</taxon>
        <taxon>eudicotyledons</taxon>
        <taxon>Gunneridae</taxon>
        <taxon>Pentapetalae</taxon>
        <taxon>rosids</taxon>
        <taxon>fabids</taxon>
        <taxon>Rosales</taxon>
        <taxon>Rosaceae</taxon>
        <taxon>Amygdaloideae</taxon>
        <taxon>Amygdaleae</taxon>
        <taxon>Prunus</taxon>
    </lineage>
</organism>
<dbReference type="Pfam" id="PF07727">
    <property type="entry name" value="RVT_2"/>
    <property type="match status" value="1"/>
</dbReference>
<comment type="caution">
    <text evidence="2">The sequence shown here is derived from an EMBL/GenBank/DDBJ whole genome shotgun (WGS) entry which is preliminary data.</text>
</comment>
<dbReference type="EMBL" id="JAJFAZ020000007">
    <property type="protein sequence ID" value="KAI5318865.1"/>
    <property type="molecule type" value="Genomic_DNA"/>
</dbReference>
<dbReference type="InterPro" id="IPR013103">
    <property type="entry name" value="RVT_2"/>
</dbReference>
<dbReference type="SUPFAM" id="SSF56672">
    <property type="entry name" value="DNA/RNA polymerases"/>
    <property type="match status" value="1"/>
</dbReference>
<dbReference type="InterPro" id="IPR043502">
    <property type="entry name" value="DNA/RNA_pol_sf"/>
</dbReference>
<gene>
    <name evidence="2" type="ORF">L3X38_038573</name>
</gene>